<keyword evidence="15" id="KW-1185">Reference proteome</keyword>
<dbReference type="PANTHER" id="PTHR43740">
    <property type="entry name" value="LEUCYL-TRNA SYNTHETASE"/>
    <property type="match status" value="1"/>
</dbReference>
<name>A0ABZ2LIU2_9BACT</name>
<dbReference type="SUPFAM" id="SSF50677">
    <property type="entry name" value="ValRS/IleRS/LeuRS editing domain"/>
    <property type="match status" value="1"/>
</dbReference>
<evidence type="ECO:0000259" key="12">
    <source>
        <dbReference type="Pfam" id="PF08264"/>
    </source>
</evidence>
<feature type="short sequence motif" description="'KMSKS' region" evidence="9">
    <location>
        <begin position="670"/>
        <end position="674"/>
    </location>
</feature>
<protein>
    <recommendedName>
        <fullName evidence="9">Leucine--tRNA ligase</fullName>
        <ecNumber evidence="9">6.1.1.4</ecNumber>
    </recommendedName>
    <alternativeName>
        <fullName evidence="9">Leucyl-tRNA synthetase</fullName>
        <shortName evidence="9">LeuRS</shortName>
    </alternativeName>
</protein>
<evidence type="ECO:0000256" key="2">
    <source>
        <dbReference type="ARBA" id="ARBA00022490"/>
    </source>
</evidence>
<keyword evidence="5 9" id="KW-0067">ATP-binding</keyword>
<dbReference type="SUPFAM" id="SSF47323">
    <property type="entry name" value="Anticodon-binding domain of a subclass of class I aminoacyl-tRNA synthetases"/>
    <property type="match status" value="1"/>
</dbReference>
<dbReference type="InterPro" id="IPR014729">
    <property type="entry name" value="Rossmann-like_a/b/a_fold"/>
</dbReference>
<dbReference type="Pfam" id="PF08264">
    <property type="entry name" value="Anticodon_1"/>
    <property type="match status" value="1"/>
</dbReference>
<reference evidence="14 15" key="1">
    <citation type="submission" date="2021-12" db="EMBL/GenBank/DDBJ databases">
        <title>Discovery of the Pendulisporaceae a myxobacterial family with distinct sporulation behavior and unique specialized metabolism.</title>
        <authorList>
            <person name="Garcia R."/>
            <person name="Popoff A."/>
            <person name="Bader C.D."/>
            <person name="Loehr J."/>
            <person name="Walesch S."/>
            <person name="Walt C."/>
            <person name="Boldt J."/>
            <person name="Bunk B."/>
            <person name="Haeckl F.J.F.P.J."/>
            <person name="Gunesch A.P."/>
            <person name="Birkelbach J."/>
            <person name="Nuebel U."/>
            <person name="Pietschmann T."/>
            <person name="Bach T."/>
            <person name="Mueller R."/>
        </authorList>
    </citation>
    <scope>NUCLEOTIDE SEQUENCE [LARGE SCALE GENOMIC DNA]</scope>
    <source>
        <strain evidence="14 15">MSr11954</strain>
    </source>
</reference>
<evidence type="ECO:0000259" key="11">
    <source>
        <dbReference type="Pfam" id="PF00133"/>
    </source>
</evidence>
<feature type="domain" description="Aminoacyl-tRNA synthetase class Ia" evidence="11">
    <location>
        <begin position="14"/>
        <end position="215"/>
    </location>
</feature>
<proteinExistence type="inferred from homology"/>
<keyword evidence="6 9" id="KW-0648">Protein biosynthesis</keyword>
<dbReference type="Pfam" id="PF00133">
    <property type="entry name" value="tRNA-synt_1"/>
    <property type="match status" value="2"/>
</dbReference>
<dbReference type="InterPro" id="IPR002300">
    <property type="entry name" value="aa-tRNA-synth_Ia"/>
</dbReference>
<feature type="binding site" evidence="9">
    <location>
        <position position="673"/>
    </location>
    <ligand>
        <name>ATP</name>
        <dbReference type="ChEBI" id="CHEBI:30616"/>
    </ligand>
</feature>
<dbReference type="EMBL" id="CP089984">
    <property type="protein sequence ID" value="WXB10851.1"/>
    <property type="molecule type" value="Genomic_DNA"/>
</dbReference>
<keyword evidence="3 9" id="KW-0436">Ligase</keyword>
<feature type="domain" description="Leucyl-tRNA synthetase editing" evidence="13">
    <location>
        <begin position="220"/>
        <end position="409"/>
    </location>
</feature>
<dbReference type="Gene3D" id="1.10.730.10">
    <property type="entry name" value="Isoleucyl-tRNA Synthetase, Domain 1"/>
    <property type="match status" value="1"/>
</dbReference>
<evidence type="ECO:0000256" key="10">
    <source>
        <dbReference type="RuleBase" id="RU363035"/>
    </source>
</evidence>
<dbReference type="HAMAP" id="MF_00049_B">
    <property type="entry name" value="Leu_tRNA_synth_B"/>
    <property type="match status" value="1"/>
</dbReference>
<evidence type="ECO:0000256" key="9">
    <source>
        <dbReference type="HAMAP-Rule" id="MF_00049"/>
    </source>
</evidence>
<dbReference type="InterPro" id="IPR025709">
    <property type="entry name" value="Leu_tRNA-synth_edit"/>
</dbReference>
<dbReference type="CDD" id="cd00812">
    <property type="entry name" value="LeuRS_core"/>
    <property type="match status" value="1"/>
</dbReference>
<dbReference type="RefSeq" id="WP_394820471.1">
    <property type="nucleotide sequence ID" value="NZ_CP089984.1"/>
</dbReference>
<accession>A0ABZ2LIU2</accession>
<dbReference type="GO" id="GO:0004823">
    <property type="term" value="F:leucine-tRNA ligase activity"/>
    <property type="evidence" value="ECO:0007669"/>
    <property type="project" value="UniProtKB-EC"/>
</dbReference>
<dbReference type="SUPFAM" id="SSF52374">
    <property type="entry name" value="Nucleotidylyl transferase"/>
    <property type="match status" value="1"/>
</dbReference>
<evidence type="ECO:0000313" key="15">
    <source>
        <dbReference type="Proteomes" id="UP001370348"/>
    </source>
</evidence>
<evidence type="ECO:0000313" key="14">
    <source>
        <dbReference type="EMBL" id="WXB10851.1"/>
    </source>
</evidence>
<evidence type="ECO:0000259" key="13">
    <source>
        <dbReference type="Pfam" id="PF13603"/>
    </source>
</evidence>
<dbReference type="EC" id="6.1.1.4" evidence="9"/>
<comment type="subcellular location">
    <subcellularLocation>
        <location evidence="9">Cytoplasm</location>
    </subcellularLocation>
</comment>
<dbReference type="InterPro" id="IPR009080">
    <property type="entry name" value="tRNAsynth_Ia_anticodon-bd"/>
</dbReference>
<comment type="caution">
    <text evidence="9">Lacks conserved residue(s) required for the propagation of feature annotation.</text>
</comment>
<keyword evidence="2 9" id="KW-0963">Cytoplasm</keyword>
<feature type="domain" description="Aminoacyl-tRNA synthetase class Ia" evidence="11">
    <location>
        <begin position="669"/>
        <end position="696"/>
    </location>
</feature>
<dbReference type="NCBIfam" id="TIGR00396">
    <property type="entry name" value="leuS_bact"/>
    <property type="match status" value="1"/>
</dbReference>
<dbReference type="InterPro" id="IPR013155">
    <property type="entry name" value="M/V/L/I-tRNA-synth_anticd-bd"/>
</dbReference>
<dbReference type="CDD" id="cd07958">
    <property type="entry name" value="Anticodon_Ia_Leu_BEm"/>
    <property type="match status" value="1"/>
</dbReference>
<evidence type="ECO:0000256" key="1">
    <source>
        <dbReference type="ARBA" id="ARBA00005594"/>
    </source>
</evidence>
<dbReference type="Gene3D" id="3.40.50.620">
    <property type="entry name" value="HUPs"/>
    <property type="match status" value="2"/>
</dbReference>
<evidence type="ECO:0000256" key="6">
    <source>
        <dbReference type="ARBA" id="ARBA00022917"/>
    </source>
</evidence>
<organism evidence="14 15">
    <name type="scientific">Pendulispora albinea</name>
    <dbReference type="NCBI Taxonomy" id="2741071"/>
    <lineage>
        <taxon>Bacteria</taxon>
        <taxon>Pseudomonadati</taxon>
        <taxon>Myxococcota</taxon>
        <taxon>Myxococcia</taxon>
        <taxon>Myxococcales</taxon>
        <taxon>Sorangiineae</taxon>
        <taxon>Pendulisporaceae</taxon>
        <taxon>Pendulispora</taxon>
    </lineage>
</organism>
<dbReference type="PROSITE" id="PS00178">
    <property type="entry name" value="AA_TRNA_LIGASE_I"/>
    <property type="match status" value="1"/>
</dbReference>
<evidence type="ECO:0000256" key="5">
    <source>
        <dbReference type="ARBA" id="ARBA00022840"/>
    </source>
</evidence>
<dbReference type="PANTHER" id="PTHR43740:SF2">
    <property type="entry name" value="LEUCINE--TRNA LIGASE, MITOCHONDRIAL"/>
    <property type="match status" value="1"/>
</dbReference>
<dbReference type="Pfam" id="PF13603">
    <property type="entry name" value="tRNA-synt_1_2"/>
    <property type="match status" value="1"/>
</dbReference>
<gene>
    <name evidence="9 14" type="primary">leuS</name>
    <name evidence="14" type="ORF">LZC94_23550</name>
</gene>
<evidence type="ECO:0000256" key="3">
    <source>
        <dbReference type="ARBA" id="ARBA00022598"/>
    </source>
</evidence>
<keyword evidence="7 9" id="KW-0030">Aminoacyl-tRNA synthetase</keyword>
<dbReference type="InterPro" id="IPR009008">
    <property type="entry name" value="Val/Leu/Ile-tRNA-synth_edit"/>
</dbReference>
<dbReference type="InterPro" id="IPR001412">
    <property type="entry name" value="aa-tRNA-synth_I_CS"/>
</dbReference>
<comment type="catalytic activity">
    <reaction evidence="8 9">
        <text>tRNA(Leu) + L-leucine + ATP = L-leucyl-tRNA(Leu) + AMP + diphosphate</text>
        <dbReference type="Rhea" id="RHEA:11688"/>
        <dbReference type="Rhea" id="RHEA-COMP:9613"/>
        <dbReference type="Rhea" id="RHEA-COMP:9622"/>
        <dbReference type="ChEBI" id="CHEBI:30616"/>
        <dbReference type="ChEBI" id="CHEBI:33019"/>
        <dbReference type="ChEBI" id="CHEBI:57427"/>
        <dbReference type="ChEBI" id="CHEBI:78442"/>
        <dbReference type="ChEBI" id="CHEBI:78494"/>
        <dbReference type="ChEBI" id="CHEBI:456215"/>
        <dbReference type="EC" id="6.1.1.4"/>
    </reaction>
</comment>
<dbReference type="PRINTS" id="PR00985">
    <property type="entry name" value="TRNASYNTHLEU"/>
</dbReference>
<feature type="domain" description="Methionyl/Valyl/Leucyl/Isoleucyl-tRNA synthetase anticodon-binding" evidence="12">
    <location>
        <begin position="749"/>
        <end position="858"/>
    </location>
</feature>
<sequence>MTDSYDPASIEPVWQRYWDDHGTFRAERHPGKPKLYILDMFPYPSGAGLHVGHPEGYTATDIVSRYKRMRGFDVLHPMGWDAFGLPAEQHAIATGTHPRDTTQANIANFKRQLKSLGFSFDWSREIDTTSPEYVRWTQWIFLQLFKRGLAFQEKIAVNWCAALGTVLANEEVIDGRSERGNHPVERLPLRQWLLRITEYADRLDEDLAALDWPETKAKQHNWIGRSEGALADFTVEGKSAKITVFTTRVDTLSAATYVVLAPEHPLVAELVSAEQRDAVTAYVQAAKKKSDIDRTDLTKKKTGVFLGAYANNPLNDNRLPIWVADYVIGTYGTGAVMAVPAHDERDHEFARTYQLPIIQVVAAKPGSNDVVDVQRAAYVEDGVAYKVRAHLNVPDGTPSEDVRRMVTEWLAANGKGSARVTYRLRDWVFSRQRYWGEPIPIYFPVETSGNPREPGALYTIRYDQPIAVEESELPLRLPELEDFRPGNDPLGPLARIPEWRFFQRDGKWYARETNTMPQWAGSCWYYLRFPDPKNTERIFSQEAYDAWMPVDLYIGGAEHAVLHLLYARFWHKVLYDIGLVKHSEPFTRLVHQGIILGTSYRYYTSKADPTQVHPGGAAIVKDEDTGEIHLGSKTGDILEERWATENDVQVKDGRTVHKTLDVEVTLVAEKMSKARGNVVNPDDIVREHGADALRLYEMFMGPLEHMKPWQTSGIDGVRRFLERTWNVCTGAAAPLSRDPADYALETKRQVHKTIKKVSEDIESLRFNTAISAMMILTKHLGGLPKVPHEAAQQLALLVSPFAPHIGEELWKRLGGSASLANEPWPVFDPELVKDDVVEIGVQVNGKLRGTVELAVDADEATARAAALAAPRVAAQLEGKTLRKLVYVKGKIINLIVG</sequence>
<evidence type="ECO:0000256" key="8">
    <source>
        <dbReference type="ARBA" id="ARBA00047469"/>
    </source>
</evidence>
<dbReference type="InterPro" id="IPR002302">
    <property type="entry name" value="Leu-tRNA-ligase"/>
</dbReference>
<evidence type="ECO:0000256" key="4">
    <source>
        <dbReference type="ARBA" id="ARBA00022741"/>
    </source>
</evidence>
<evidence type="ECO:0000256" key="7">
    <source>
        <dbReference type="ARBA" id="ARBA00023146"/>
    </source>
</evidence>
<comment type="similarity">
    <text evidence="1 9 10">Belongs to the class-I aminoacyl-tRNA synthetase family.</text>
</comment>
<keyword evidence="4 9" id="KW-0547">Nucleotide-binding</keyword>
<dbReference type="Proteomes" id="UP001370348">
    <property type="component" value="Chromosome"/>
</dbReference>